<dbReference type="AlphaFoldDB" id="A0AAV5TD40"/>
<evidence type="ECO:0008006" key="3">
    <source>
        <dbReference type="Google" id="ProtNLM"/>
    </source>
</evidence>
<sequence length="299" mass="32543">LLPLVYSRVTFDRAELLDHTDLAYDVTAPFACPIGCSVYSPSDVVNVKPGNYSLKNTGSPGTEFTFYVVQKDAPNFDTPVYTKIEKVSMVTNQRYLTFLSDAPGFRIKNIKGDLSNDPVRVFTTGAQAMSLGCKPVFTSRSSDNAARSTLNILGPIATIDFGSSRASHSATFSMDYTTVFTDADTSSIYVSPGFVGCGGTQLYANDYIWNVVKNFKAQNSNGMCVNVHADYAIYNVNSALSITVNETNTELADTGVLNQQFEGTSFDIAVMWTKQGNQDNTQFAVQIDLLAKADCNKKA</sequence>
<accession>A0AAV5TD40</accession>
<dbReference type="EMBL" id="BTSX01000004">
    <property type="protein sequence ID" value="GMS91679.1"/>
    <property type="molecule type" value="Genomic_DNA"/>
</dbReference>
<keyword evidence="2" id="KW-1185">Reference proteome</keyword>
<evidence type="ECO:0000313" key="1">
    <source>
        <dbReference type="EMBL" id="GMS91679.1"/>
    </source>
</evidence>
<reference evidence="1" key="1">
    <citation type="submission" date="2023-10" db="EMBL/GenBank/DDBJ databases">
        <title>Genome assembly of Pristionchus species.</title>
        <authorList>
            <person name="Yoshida K."/>
            <person name="Sommer R.J."/>
        </authorList>
    </citation>
    <scope>NUCLEOTIDE SEQUENCE</scope>
    <source>
        <strain evidence="1">RS0144</strain>
    </source>
</reference>
<gene>
    <name evidence="1" type="ORF">PENTCL1PPCAC_13854</name>
</gene>
<dbReference type="Proteomes" id="UP001432027">
    <property type="component" value="Unassembled WGS sequence"/>
</dbReference>
<organism evidence="1 2">
    <name type="scientific">Pristionchus entomophagus</name>
    <dbReference type="NCBI Taxonomy" id="358040"/>
    <lineage>
        <taxon>Eukaryota</taxon>
        <taxon>Metazoa</taxon>
        <taxon>Ecdysozoa</taxon>
        <taxon>Nematoda</taxon>
        <taxon>Chromadorea</taxon>
        <taxon>Rhabditida</taxon>
        <taxon>Rhabditina</taxon>
        <taxon>Diplogasteromorpha</taxon>
        <taxon>Diplogasteroidea</taxon>
        <taxon>Neodiplogasteridae</taxon>
        <taxon>Pristionchus</taxon>
    </lineage>
</organism>
<proteinExistence type="predicted"/>
<evidence type="ECO:0000313" key="2">
    <source>
        <dbReference type="Proteomes" id="UP001432027"/>
    </source>
</evidence>
<name>A0AAV5TD40_9BILA</name>
<feature type="non-terminal residue" evidence="1">
    <location>
        <position position="1"/>
    </location>
</feature>
<comment type="caution">
    <text evidence="1">The sequence shown here is derived from an EMBL/GenBank/DDBJ whole genome shotgun (WGS) entry which is preliminary data.</text>
</comment>
<protein>
    <recommendedName>
        <fullName evidence="3">CUB domain-containing protein</fullName>
    </recommendedName>
</protein>